<dbReference type="OrthoDB" id="9801651at2"/>
<keyword evidence="10" id="KW-0418">Kinase</keyword>
<keyword evidence="8 17" id="KW-0812">Transmembrane</keyword>
<dbReference type="Gene3D" id="1.10.287.130">
    <property type="match status" value="1"/>
</dbReference>
<dbReference type="PROSITE" id="PS50112">
    <property type="entry name" value="PAS"/>
    <property type="match status" value="1"/>
</dbReference>
<keyword evidence="6 16" id="KW-0597">Phosphoprotein</keyword>
<dbReference type="InterPro" id="IPR013767">
    <property type="entry name" value="PAS_fold"/>
</dbReference>
<dbReference type="SUPFAM" id="SSF55874">
    <property type="entry name" value="ATPase domain of HSP90 chaperone/DNA topoisomerase II/histidine kinase"/>
    <property type="match status" value="1"/>
</dbReference>
<evidence type="ECO:0000256" key="3">
    <source>
        <dbReference type="ARBA" id="ARBA00012438"/>
    </source>
</evidence>
<dbReference type="Pfam" id="PF01627">
    <property type="entry name" value="Hpt"/>
    <property type="match status" value="1"/>
</dbReference>
<dbReference type="RefSeq" id="WP_089962131.1">
    <property type="nucleotide sequence ID" value="NZ_FNAV01000013.1"/>
</dbReference>
<dbReference type="NCBIfam" id="TIGR00229">
    <property type="entry name" value="sensory_box"/>
    <property type="match status" value="1"/>
</dbReference>
<evidence type="ECO:0000256" key="17">
    <source>
        <dbReference type="SAM" id="Phobius"/>
    </source>
</evidence>
<dbReference type="SMART" id="SM00091">
    <property type="entry name" value="PAS"/>
    <property type="match status" value="1"/>
</dbReference>
<dbReference type="InterPro" id="IPR035965">
    <property type="entry name" value="PAS-like_dom_sf"/>
</dbReference>
<dbReference type="PANTHER" id="PTHR43047">
    <property type="entry name" value="TWO-COMPONENT HISTIDINE PROTEIN KINASE"/>
    <property type="match status" value="1"/>
</dbReference>
<dbReference type="SUPFAM" id="SSF47384">
    <property type="entry name" value="Homodimeric domain of signal transducing histidine kinase"/>
    <property type="match status" value="1"/>
</dbReference>
<dbReference type="Gene3D" id="1.20.120.160">
    <property type="entry name" value="HPT domain"/>
    <property type="match status" value="1"/>
</dbReference>
<keyword evidence="13" id="KW-0902">Two-component regulatory system</keyword>
<dbReference type="SUPFAM" id="SSF55785">
    <property type="entry name" value="PYP-like sensor domain (PAS domain)"/>
    <property type="match status" value="1"/>
</dbReference>
<dbReference type="CDD" id="cd16922">
    <property type="entry name" value="HATPase_EvgS-ArcB-TorS-like"/>
    <property type="match status" value="1"/>
</dbReference>
<evidence type="ECO:0000259" key="19">
    <source>
        <dbReference type="PROSITE" id="PS50110"/>
    </source>
</evidence>
<dbReference type="GO" id="GO:0005886">
    <property type="term" value="C:plasma membrane"/>
    <property type="evidence" value="ECO:0007669"/>
    <property type="project" value="UniProtKB-SubCell"/>
</dbReference>
<feature type="domain" description="Response regulatory" evidence="19">
    <location>
        <begin position="610"/>
        <end position="727"/>
    </location>
</feature>
<evidence type="ECO:0000259" key="18">
    <source>
        <dbReference type="PROSITE" id="PS50109"/>
    </source>
</evidence>
<evidence type="ECO:0000256" key="16">
    <source>
        <dbReference type="PROSITE-ProRule" id="PRU00169"/>
    </source>
</evidence>
<evidence type="ECO:0000256" key="4">
    <source>
        <dbReference type="ARBA" id="ARBA00022475"/>
    </source>
</evidence>
<dbReference type="Gene3D" id="3.30.565.10">
    <property type="entry name" value="Histidine kinase-like ATPase, C-terminal domain"/>
    <property type="match status" value="1"/>
</dbReference>
<dbReference type="GO" id="GO:0000155">
    <property type="term" value="F:phosphorelay sensor kinase activity"/>
    <property type="evidence" value="ECO:0007669"/>
    <property type="project" value="InterPro"/>
</dbReference>
<name>A0A1G7IPG6_9RHOB</name>
<evidence type="ECO:0000256" key="13">
    <source>
        <dbReference type="ARBA" id="ARBA00023012"/>
    </source>
</evidence>
<keyword evidence="12 17" id="KW-1133">Transmembrane helix</keyword>
<dbReference type="Proteomes" id="UP000198994">
    <property type="component" value="Unassembled WGS sequence"/>
</dbReference>
<feature type="domain" description="HPt" evidence="22">
    <location>
        <begin position="760"/>
        <end position="858"/>
    </location>
</feature>
<keyword evidence="11" id="KW-0067">ATP-binding</keyword>
<feature type="domain" description="Histidine kinase" evidence="18">
    <location>
        <begin position="368"/>
        <end position="587"/>
    </location>
</feature>
<dbReference type="InterPro" id="IPR008207">
    <property type="entry name" value="Sig_transdc_His_kin_Hpt_dom"/>
</dbReference>
<dbReference type="SUPFAM" id="SSF47226">
    <property type="entry name" value="Histidine-containing phosphotransfer domain, HPT domain"/>
    <property type="match status" value="1"/>
</dbReference>
<dbReference type="InterPro" id="IPR000014">
    <property type="entry name" value="PAS"/>
</dbReference>
<dbReference type="Gene3D" id="3.40.50.2300">
    <property type="match status" value="1"/>
</dbReference>
<dbReference type="PROSITE" id="PS50113">
    <property type="entry name" value="PAC"/>
    <property type="match status" value="1"/>
</dbReference>
<keyword evidence="7" id="KW-0808">Transferase</keyword>
<keyword evidence="5" id="KW-0997">Cell inner membrane</keyword>
<evidence type="ECO:0000256" key="6">
    <source>
        <dbReference type="ARBA" id="ARBA00022553"/>
    </source>
</evidence>
<dbReference type="InterPro" id="IPR004358">
    <property type="entry name" value="Sig_transdc_His_kin-like_C"/>
</dbReference>
<dbReference type="PROSITE" id="PS50894">
    <property type="entry name" value="HPT"/>
    <property type="match status" value="1"/>
</dbReference>
<sequence>MQPLAPPESRDTGTALLQSAIASVSLLLCGGLVVWLGWMVLREIDAFSTANSDNLQWNLSQADVEVLQFRLAVAEARERPDALPEVRLRFDILYSRMTTLQNGRLFRLLQTVPDFAAPQERASAFLDQSIPLIDGPDDALYAKLPELAEGAAMAGADVRALSLAGLSTFAELSDSRRERVSGLLGYMAGALVTLFLGLSLLALTMFRLFRVARRRADAIEIAGARLRTIVETSPDAIVVTDEDGLVRGFNTAAEHMLGYGRDNVFGKPARQLFAPPELPNERTATLFAFADERRRPTPEERRFEISLRDRDGRLFPAEFSIDRAGTDDPLYVAYIRDISRWKEVEEQLTEARDRALAGERSKSEFLAVMSHEMRTPLNGLLGTLQLLRDEELTERQCAMIDRMEASGRLLLELVNDVLDLTKFEAGKMTAEHAPFSLTALVGGVVETVRPIADRYRNALSWRWVGPEGDWVDGDARRLRQVLLNLVGNALKFTRDGTVEIEAEYLDDVGNALELRVIDSGIGIREEDLARIFRDFETLDSSYAREAGGTGLGLGIAQRFARLMGGSIGAESEPGEGSLFWVRLPLPQTARGATEDAPVPESAELPQRPLDLLIVEDNEINRFILFRFLEKDGHRVELALDGQAGVDAAMRRRFDAIFMDISMPVMDGTTAARQIRAGGGASAKTPIIALTAHAFAEERKSFEAAGMNAFLTKPVDRRQIRETLSGLFAGEFPCAPHDQSNEEEAGRNVALVDLERPRELIDALPEEAARALLERFLDETERDLEWLAQADVRDQEIAAVAHRCAGSCGTFGAEALRHALLQIEAVIKAGDLADSKALQALGGLWQRTRFVLEGLVDQS</sequence>
<dbReference type="SMART" id="SM00388">
    <property type="entry name" value="HisKA"/>
    <property type="match status" value="1"/>
</dbReference>
<evidence type="ECO:0000256" key="10">
    <source>
        <dbReference type="ARBA" id="ARBA00022777"/>
    </source>
</evidence>
<dbReference type="InterPro" id="IPR001789">
    <property type="entry name" value="Sig_transdc_resp-reg_receiver"/>
</dbReference>
<dbReference type="FunFam" id="3.30.565.10:FF:000010">
    <property type="entry name" value="Sensor histidine kinase RcsC"/>
    <property type="match status" value="1"/>
</dbReference>
<keyword evidence="9" id="KW-0547">Nucleotide-binding</keyword>
<dbReference type="CDD" id="cd00082">
    <property type="entry name" value="HisKA"/>
    <property type="match status" value="1"/>
</dbReference>
<feature type="modified residue" description="Phosphohistidine" evidence="15">
    <location>
        <position position="801"/>
    </location>
</feature>
<accession>A0A1G7IPG6</accession>
<comment type="catalytic activity">
    <reaction evidence="1">
        <text>ATP + protein L-histidine = ADP + protein N-phospho-L-histidine.</text>
        <dbReference type="EC" id="2.7.13.3"/>
    </reaction>
</comment>
<evidence type="ECO:0000256" key="14">
    <source>
        <dbReference type="ARBA" id="ARBA00023136"/>
    </source>
</evidence>
<dbReference type="GO" id="GO:0006355">
    <property type="term" value="P:regulation of DNA-templated transcription"/>
    <property type="evidence" value="ECO:0007669"/>
    <property type="project" value="InterPro"/>
</dbReference>
<evidence type="ECO:0000256" key="8">
    <source>
        <dbReference type="ARBA" id="ARBA00022692"/>
    </source>
</evidence>
<dbReference type="EMBL" id="FNAV01000013">
    <property type="protein sequence ID" value="SDF14505.1"/>
    <property type="molecule type" value="Genomic_DNA"/>
</dbReference>
<dbReference type="PRINTS" id="PR00344">
    <property type="entry name" value="BCTRLSENSOR"/>
</dbReference>
<dbReference type="InterPro" id="IPR000700">
    <property type="entry name" value="PAS-assoc_C"/>
</dbReference>
<dbReference type="CDD" id="cd17546">
    <property type="entry name" value="REC_hyHK_CKI1_RcsC-like"/>
    <property type="match status" value="1"/>
</dbReference>
<dbReference type="InterPro" id="IPR011006">
    <property type="entry name" value="CheY-like_superfamily"/>
</dbReference>
<evidence type="ECO:0000256" key="5">
    <source>
        <dbReference type="ARBA" id="ARBA00022519"/>
    </source>
</evidence>
<dbReference type="FunFam" id="1.10.287.130:FF:000004">
    <property type="entry name" value="Ethylene receptor 1"/>
    <property type="match status" value="1"/>
</dbReference>
<dbReference type="CDD" id="cd00130">
    <property type="entry name" value="PAS"/>
    <property type="match status" value="1"/>
</dbReference>
<keyword evidence="14 17" id="KW-0472">Membrane</keyword>
<evidence type="ECO:0000256" key="9">
    <source>
        <dbReference type="ARBA" id="ARBA00022741"/>
    </source>
</evidence>
<dbReference type="STRING" id="282683.SAMN04488105_11386"/>
<dbReference type="InterPro" id="IPR003661">
    <property type="entry name" value="HisK_dim/P_dom"/>
</dbReference>
<dbReference type="InterPro" id="IPR036890">
    <property type="entry name" value="HATPase_C_sf"/>
</dbReference>
<gene>
    <name evidence="23" type="ORF">SAMN04488105_11386</name>
</gene>
<dbReference type="InterPro" id="IPR003594">
    <property type="entry name" value="HATPase_dom"/>
</dbReference>
<dbReference type="Pfam" id="PF00512">
    <property type="entry name" value="HisKA"/>
    <property type="match status" value="1"/>
</dbReference>
<dbReference type="SMART" id="SM00387">
    <property type="entry name" value="HATPase_c"/>
    <property type="match status" value="1"/>
</dbReference>
<protein>
    <recommendedName>
        <fullName evidence="3">histidine kinase</fullName>
        <ecNumber evidence="3">2.7.13.3</ecNumber>
    </recommendedName>
</protein>
<evidence type="ECO:0000313" key="24">
    <source>
        <dbReference type="Proteomes" id="UP000198994"/>
    </source>
</evidence>
<dbReference type="PROSITE" id="PS50110">
    <property type="entry name" value="RESPONSE_REGULATORY"/>
    <property type="match status" value="1"/>
</dbReference>
<evidence type="ECO:0000256" key="12">
    <source>
        <dbReference type="ARBA" id="ARBA00022989"/>
    </source>
</evidence>
<dbReference type="SMART" id="SM00448">
    <property type="entry name" value="REC"/>
    <property type="match status" value="1"/>
</dbReference>
<organism evidence="23 24">
    <name type="scientific">Salipiger thiooxidans</name>
    <dbReference type="NCBI Taxonomy" id="282683"/>
    <lineage>
        <taxon>Bacteria</taxon>
        <taxon>Pseudomonadati</taxon>
        <taxon>Pseudomonadota</taxon>
        <taxon>Alphaproteobacteria</taxon>
        <taxon>Rhodobacterales</taxon>
        <taxon>Roseobacteraceae</taxon>
        <taxon>Salipiger</taxon>
    </lineage>
</organism>
<dbReference type="InterPro" id="IPR036641">
    <property type="entry name" value="HPT_dom_sf"/>
</dbReference>
<feature type="transmembrane region" description="Helical" evidence="17">
    <location>
        <begin position="20"/>
        <end position="41"/>
    </location>
</feature>
<evidence type="ECO:0000256" key="1">
    <source>
        <dbReference type="ARBA" id="ARBA00000085"/>
    </source>
</evidence>
<dbReference type="InterPro" id="IPR036097">
    <property type="entry name" value="HisK_dim/P_sf"/>
</dbReference>
<comment type="subcellular location">
    <subcellularLocation>
        <location evidence="2">Cell inner membrane</location>
        <topology evidence="2">Multi-pass membrane protein</topology>
    </subcellularLocation>
</comment>
<evidence type="ECO:0000259" key="22">
    <source>
        <dbReference type="PROSITE" id="PS50894"/>
    </source>
</evidence>
<dbReference type="GO" id="GO:0005524">
    <property type="term" value="F:ATP binding"/>
    <property type="evidence" value="ECO:0007669"/>
    <property type="project" value="UniProtKB-KW"/>
</dbReference>
<feature type="domain" description="PAC" evidence="21">
    <location>
        <begin position="301"/>
        <end position="350"/>
    </location>
</feature>
<evidence type="ECO:0000313" key="23">
    <source>
        <dbReference type="EMBL" id="SDF14505.1"/>
    </source>
</evidence>
<dbReference type="AlphaFoldDB" id="A0A1G7IPG6"/>
<dbReference type="SUPFAM" id="SSF52172">
    <property type="entry name" value="CheY-like"/>
    <property type="match status" value="1"/>
</dbReference>
<evidence type="ECO:0000256" key="15">
    <source>
        <dbReference type="PROSITE-ProRule" id="PRU00110"/>
    </source>
</evidence>
<evidence type="ECO:0000259" key="20">
    <source>
        <dbReference type="PROSITE" id="PS50112"/>
    </source>
</evidence>
<dbReference type="PROSITE" id="PS50109">
    <property type="entry name" value="HIS_KIN"/>
    <property type="match status" value="1"/>
</dbReference>
<dbReference type="Gene3D" id="3.30.450.20">
    <property type="entry name" value="PAS domain"/>
    <property type="match status" value="1"/>
</dbReference>
<dbReference type="Pfam" id="PF02518">
    <property type="entry name" value="HATPase_c"/>
    <property type="match status" value="1"/>
</dbReference>
<feature type="modified residue" description="4-aspartylphosphate" evidence="16">
    <location>
        <position position="659"/>
    </location>
</feature>
<proteinExistence type="predicted"/>
<reference evidence="24" key="1">
    <citation type="submission" date="2016-10" db="EMBL/GenBank/DDBJ databases">
        <authorList>
            <person name="Varghese N."/>
            <person name="Submissions S."/>
        </authorList>
    </citation>
    <scope>NUCLEOTIDE SEQUENCE [LARGE SCALE GENOMIC DNA]</scope>
    <source>
        <strain evidence="24">DSM 10146</strain>
    </source>
</reference>
<dbReference type="InterPro" id="IPR005467">
    <property type="entry name" value="His_kinase_dom"/>
</dbReference>
<feature type="transmembrane region" description="Helical" evidence="17">
    <location>
        <begin position="183"/>
        <end position="206"/>
    </location>
</feature>
<keyword evidence="24" id="KW-1185">Reference proteome</keyword>
<dbReference type="EC" id="2.7.13.3" evidence="3"/>
<evidence type="ECO:0000256" key="2">
    <source>
        <dbReference type="ARBA" id="ARBA00004429"/>
    </source>
</evidence>
<dbReference type="Pfam" id="PF00989">
    <property type="entry name" value="PAS"/>
    <property type="match status" value="1"/>
</dbReference>
<dbReference type="Pfam" id="PF00072">
    <property type="entry name" value="Response_reg"/>
    <property type="match status" value="1"/>
</dbReference>
<keyword evidence="4" id="KW-1003">Cell membrane</keyword>
<evidence type="ECO:0000259" key="21">
    <source>
        <dbReference type="PROSITE" id="PS50113"/>
    </source>
</evidence>
<evidence type="ECO:0000256" key="7">
    <source>
        <dbReference type="ARBA" id="ARBA00022679"/>
    </source>
</evidence>
<evidence type="ECO:0000256" key="11">
    <source>
        <dbReference type="ARBA" id="ARBA00022840"/>
    </source>
</evidence>
<feature type="domain" description="PAS" evidence="20">
    <location>
        <begin position="222"/>
        <end position="275"/>
    </location>
</feature>